<gene>
    <name evidence="1" type="ORF">GCM10010170_108860</name>
</gene>
<dbReference type="RefSeq" id="WP_344620673.1">
    <property type="nucleotide sequence ID" value="NZ_BAAARV010000141.1"/>
</dbReference>
<proteinExistence type="predicted"/>
<dbReference type="EMBL" id="BAAARV010000141">
    <property type="protein sequence ID" value="GAA2394708.1"/>
    <property type="molecule type" value="Genomic_DNA"/>
</dbReference>
<sequence>MHTTPRGPVDVEAVLPQLRALARVTTRLHPRRGRPSVEGSSVGGPLLWPADEPWPTCADALLLEHPDGAAVPLVPVLQLLAEDVPDVPFPKGSDVLQVLWCPFDHDPWSAPVPQLRWRRRSAIGRPLATMPAPHEDADPWRVPGACVVDPERVVEYPSMDLPWELGSEIEEPVRRLRAETGWDYDYDLSVAPRIKVGGYPGWTQSPDWPDCACGARMEHLLTVASWEFSRGDERRWIPLEDRAAMAGWGFDSSDEHPWRALQNPAGLMLGDAGGIYIFTCVSCPDRPHDYRFDCS</sequence>
<evidence type="ECO:0008006" key="3">
    <source>
        <dbReference type="Google" id="ProtNLM"/>
    </source>
</evidence>
<dbReference type="Proteomes" id="UP001501444">
    <property type="component" value="Unassembled WGS sequence"/>
</dbReference>
<evidence type="ECO:0000313" key="1">
    <source>
        <dbReference type="EMBL" id="GAA2394708.1"/>
    </source>
</evidence>
<organism evidence="1 2">
    <name type="scientific">Dactylosporangium salmoneum</name>
    <dbReference type="NCBI Taxonomy" id="53361"/>
    <lineage>
        <taxon>Bacteria</taxon>
        <taxon>Bacillati</taxon>
        <taxon>Actinomycetota</taxon>
        <taxon>Actinomycetes</taxon>
        <taxon>Micromonosporales</taxon>
        <taxon>Micromonosporaceae</taxon>
        <taxon>Dactylosporangium</taxon>
    </lineage>
</organism>
<dbReference type="Gene3D" id="2.30.320.10">
    <property type="entry name" value="YwqG-like"/>
    <property type="match status" value="1"/>
</dbReference>
<name>A0ABN3I6F0_9ACTN</name>
<evidence type="ECO:0000313" key="2">
    <source>
        <dbReference type="Proteomes" id="UP001501444"/>
    </source>
</evidence>
<accession>A0ABN3I6F0</accession>
<reference evidence="1 2" key="1">
    <citation type="journal article" date="2019" name="Int. J. Syst. Evol. Microbiol.">
        <title>The Global Catalogue of Microorganisms (GCM) 10K type strain sequencing project: providing services to taxonomists for standard genome sequencing and annotation.</title>
        <authorList>
            <consortium name="The Broad Institute Genomics Platform"/>
            <consortium name="The Broad Institute Genome Sequencing Center for Infectious Disease"/>
            <person name="Wu L."/>
            <person name="Ma J."/>
        </authorList>
    </citation>
    <scope>NUCLEOTIDE SEQUENCE [LARGE SCALE GENOMIC DNA]</scope>
    <source>
        <strain evidence="1 2">JCM 3272</strain>
    </source>
</reference>
<keyword evidence="2" id="KW-1185">Reference proteome</keyword>
<comment type="caution">
    <text evidence="1">The sequence shown here is derived from an EMBL/GenBank/DDBJ whole genome shotgun (WGS) entry which is preliminary data.</text>
</comment>
<protein>
    <recommendedName>
        <fullName evidence="3">DUF1963 domain-containing protein</fullName>
    </recommendedName>
</protein>